<evidence type="ECO:0000256" key="1">
    <source>
        <dbReference type="SAM" id="MobiDB-lite"/>
    </source>
</evidence>
<evidence type="ECO:0000313" key="3">
    <source>
        <dbReference type="Proteomes" id="UP000234681"/>
    </source>
</evidence>
<dbReference type="AlphaFoldDB" id="A6K179"/>
<evidence type="ECO:0000313" key="2">
    <source>
        <dbReference type="EMBL" id="EDL89537.1"/>
    </source>
</evidence>
<organism evidence="2 3">
    <name type="scientific">Rattus norvegicus</name>
    <name type="common">Rat</name>
    <dbReference type="NCBI Taxonomy" id="10116"/>
    <lineage>
        <taxon>Eukaryota</taxon>
        <taxon>Metazoa</taxon>
        <taxon>Chordata</taxon>
        <taxon>Craniata</taxon>
        <taxon>Vertebrata</taxon>
        <taxon>Euteleostomi</taxon>
        <taxon>Mammalia</taxon>
        <taxon>Eutheria</taxon>
        <taxon>Euarchontoglires</taxon>
        <taxon>Glires</taxon>
        <taxon>Rodentia</taxon>
        <taxon>Myomorpha</taxon>
        <taxon>Muroidea</taxon>
        <taxon>Muridae</taxon>
        <taxon>Murinae</taxon>
        <taxon>Rattus</taxon>
    </lineage>
</organism>
<name>A6K179_RAT</name>
<feature type="region of interest" description="Disordered" evidence="1">
    <location>
        <begin position="1"/>
        <end position="31"/>
    </location>
</feature>
<dbReference type="Proteomes" id="UP000234681">
    <property type="component" value="Chromosome 12"/>
</dbReference>
<accession>A6K179</accession>
<gene>
    <name evidence="2" type="ORF">rCG_42663</name>
</gene>
<proteinExistence type="predicted"/>
<dbReference type="EMBL" id="CH474012">
    <property type="protein sequence ID" value="EDL89537.1"/>
    <property type="molecule type" value="Genomic_DNA"/>
</dbReference>
<protein>
    <submittedName>
        <fullName evidence="2">RCG42663</fullName>
    </submittedName>
</protein>
<sequence length="31" mass="3471">MLGSSSGTQKAAIPEPLLTERRRLPTCWTNR</sequence>
<reference evidence="2 3" key="1">
    <citation type="submission" date="2005-07" db="EMBL/GenBank/DDBJ databases">
        <authorList>
            <person name="Mural R.J."/>
            <person name="Li P.W."/>
            <person name="Adams M.D."/>
            <person name="Amanatides P.G."/>
            <person name="Baden-Tillson H."/>
            <person name="Barnstead M."/>
            <person name="Chin S.H."/>
            <person name="Dew I."/>
            <person name="Evans C.A."/>
            <person name="Ferriera S."/>
            <person name="Flanigan M."/>
            <person name="Fosler C."/>
            <person name="Glodek A."/>
            <person name="Gu Z."/>
            <person name="Holt R.A."/>
            <person name="Jennings D."/>
            <person name="Kraft C.L."/>
            <person name="Lu F."/>
            <person name="Nguyen T."/>
            <person name="Nusskern D.R."/>
            <person name="Pfannkoch C.M."/>
            <person name="Sitter C."/>
            <person name="Sutton G.G."/>
            <person name="Venter J.C."/>
            <person name="Wang Z."/>
            <person name="Woodage T."/>
            <person name="Zheng X.H."/>
            <person name="Zhong F."/>
        </authorList>
    </citation>
    <scope>NUCLEOTIDE SEQUENCE [LARGE SCALE GENOMIC DNA]</scope>
    <source>
        <strain>BN</strain>
        <strain evidence="3">Sprague-Dawley</strain>
    </source>
</reference>